<dbReference type="AlphaFoldDB" id="A0A316L1X9"/>
<dbReference type="EMBL" id="QGEG01000001">
    <property type="protein sequence ID" value="PWL39831.1"/>
    <property type="molecule type" value="Genomic_DNA"/>
</dbReference>
<evidence type="ECO:0000313" key="1">
    <source>
        <dbReference type="EMBL" id="PWL39831.1"/>
    </source>
</evidence>
<dbReference type="InterPro" id="IPR011042">
    <property type="entry name" value="6-blade_b-propeller_TolB-like"/>
</dbReference>
<name>A0A316L1X9_9FLAO</name>
<proteinExistence type="predicted"/>
<reference evidence="1 2" key="1">
    <citation type="submission" date="2018-05" db="EMBL/GenBank/DDBJ databases">
        <title>Complete genome sequence of Flagellimonas aquimarina ECD12 isolated from seaweed Ecklonia cava.</title>
        <authorList>
            <person name="Choi S."/>
            <person name="Seong C."/>
        </authorList>
    </citation>
    <scope>NUCLEOTIDE SEQUENCE [LARGE SCALE GENOMIC DNA]</scope>
    <source>
        <strain evidence="1 2">ECD12</strain>
    </source>
</reference>
<dbReference type="Proteomes" id="UP000245762">
    <property type="component" value="Unassembled WGS sequence"/>
</dbReference>
<keyword evidence="2" id="KW-1185">Reference proteome</keyword>
<evidence type="ECO:0000313" key="2">
    <source>
        <dbReference type="Proteomes" id="UP000245762"/>
    </source>
</evidence>
<sequence>MKLVTILFAFLWFCSCKQSNKVVKEETIDNDTTTIGWRISSKEDWLRKEGLMNVESVVLDKANKVMYASNGKKYRTGSDGFISKISENGELLELHWISELNRPTGMAIKDSILYVADVDRLVKININSTKMVGTFQEPIENSGLNDVGITEKGEVFVTGSFVHSVFKLKDDKLELWAHDEEKLAWANGLIAHEEGLTVAGLHIKTIDYGTGAILPFELGSTMKDFDGLTEDGTGGFFVTTVENSGLYYINNQKEVTQLIGEEAYCGDLAFDSSSNTLYVPRGSVNKNEFFITVLNLEKHSQK</sequence>
<accession>A0A316L1X9</accession>
<dbReference type="OrthoDB" id="9787041at2"/>
<dbReference type="SUPFAM" id="SSF63829">
    <property type="entry name" value="Calcium-dependent phosphotriesterase"/>
    <property type="match status" value="1"/>
</dbReference>
<protein>
    <submittedName>
        <fullName evidence="1">Uncharacterized protein</fullName>
    </submittedName>
</protein>
<dbReference type="PROSITE" id="PS51257">
    <property type="entry name" value="PROKAR_LIPOPROTEIN"/>
    <property type="match status" value="1"/>
</dbReference>
<dbReference type="Gene3D" id="2.120.10.30">
    <property type="entry name" value="TolB, C-terminal domain"/>
    <property type="match status" value="1"/>
</dbReference>
<comment type="caution">
    <text evidence="1">The sequence shown here is derived from an EMBL/GenBank/DDBJ whole genome shotgun (WGS) entry which is preliminary data.</text>
</comment>
<organism evidence="1 2">
    <name type="scientific">Flagellimonas aquimarina</name>
    <dbReference type="NCBI Taxonomy" id="2201895"/>
    <lineage>
        <taxon>Bacteria</taxon>
        <taxon>Pseudomonadati</taxon>
        <taxon>Bacteroidota</taxon>
        <taxon>Flavobacteriia</taxon>
        <taxon>Flavobacteriales</taxon>
        <taxon>Flavobacteriaceae</taxon>
        <taxon>Flagellimonas</taxon>
    </lineage>
</organism>
<gene>
    <name evidence="1" type="ORF">DKG77_03105</name>
</gene>